<evidence type="ECO:0000313" key="2">
    <source>
        <dbReference type="Proteomes" id="UP001595444"/>
    </source>
</evidence>
<gene>
    <name evidence="1" type="ORF">ACFOKA_17815</name>
</gene>
<sequence>MSKTDKIAESVIVDVEGAIIHRAQKLPLILKMAKDFWRIKKYWDHITTK</sequence>
<dbReference type="EMBL" id="JBHRSL010000028">
    <property type="protein sequence ID" value="MFC3053761.1"/>
    <property type="molecule type" value="Genomic_DNA"/>
</dbReference>
<protein>
    <recommendedName>
        <fullName evidence="3">Hydrolase</fullName>
    </recommendedName>
</protein>
<accession>A0ABV7DAR2</accession>
<comment type="caution">
    <text evidence="1">The sequence shown here is derived from an EMBL/GenBank/DDBJ whole genome shotgun (WGS) entry which is preliminary data.</text>
</comment>
<dbReference type="RefSeq" id="WP_194214420.1">
    <property type="nucleotide sequence ID" value="NZ_CP061205.1"/>
</dbReference>
<evidence type="ECO:0008006" key="3">
    <source>
        <dbReference type="Google" id="ProtNLM"/>
    </source>
</evidence>
<name>A0ABV7DAR2_9PROT</name>
<organism evidence="1 2">
    <name type="scientific">Kordiimonas pumila</name>
    <dbReference type="NCBI Taxonomy" id="2161677"/>
    <lineage>
        <taxon>Bacteria</taxon>
        <taxon>Pseudomonadati</taxon>
        <taxon>Pseudomonadota</taxon>
        <taxon>Alphaproteobacteria</taxon>
        <taxon>Kordiimonadales</taxon>
        <taxon>Kordiimonadaceae</taxon>
        <taxon>Kordiimonas</taxon>
    </lineage>
</organism>
<proteinExistence type="predicted"/>
<keyword evidence="2" id="KW-1185">Reference proteome</keyword>
<dbReference type="Proteomes" id="UP001595444">
    <property type="component" value="Unassembled WGS sequence"/>
</dbReference>
<reference evidence="2" key="1">
    <citation type="journal article" date="2019" name="Int. J. Syst. Evol. Microbiol.">
        <title>The Global Catalogue of Microorganisms (GCM) 10K type strain sequencing project: providing services to taxonomists for standard genome sequencing and annotation.</title>
        <authorList>
            <consortium name="The Broad Institute Genomics Platform"/>
            <consortium name="The Broad Institute Genome Sequencing Center for Infectious Disease"/>
            <person name="Wu L."/>
            <person name="Ma J."/>
        </authorList>
    </citation>
    <scope>NUCLEOTIDE SEQUENCE [LARGE SCALE GENOMIC DNA]</scope>
    <source>
        <strain evidence="2">KCTC 62164</strain>
    </source>
</reference>
<evidence type="ECO:0000313" key="1">
    <source>
        <dbReference type="EMBL" id="MFC3053761.1"/>
    </source>
</evidence>